<reference evidence="2 3" key="1">
    <citation type="journal article" date="2010" name="Nature">
        <title>The Ectocarpus genome and the independent evolution of multicellularity in brown algae.</title>
        <authorList>
            <person name="Cock J.M."/>
            <person name="Sterck L."/>
            <person name="Rouze P."/>
            <person name="Scornet D."/>
            <person name="Allen A.E."/>
            <person name="Amoutzias G."/>
            <person name="Anthouard V."/>
            <person name="Artiguenave F."/>
            <person name="Aury J.M."/>
            <person name="Badger J.H."/>
            <person name="Beszteri B."/>
            <person name="Billiau K."/>
            <person name="Bonnet E."/>
            <person name="Bothwell J.H."/>
            <person name="Bowler C."/>
            <person name="Boyen C."/>
            <person name="Brownlee C."/>
            <person name="Carrano C.J."/>
            <person name="Charrier B."/>
            <person name="Cho G.Y."/>
            <person name="Coelho S.M."/>
            <person name="Collen J."/>
            <person name="Corre E."/>
            <person name="Da Silva C."/>
            <person name="Delage L."/>
            <person name="Delaroque N."/>
            <person name="Dittami S.M."/>
            <person name="Doulbeau S."/>
            <person name="Elias M."/>
            <person name="Farnham G."/>
            <person name="Gachon C.M."/>
            <person name="Gschloessl B."/>
            <person name="Heesch S."/>
            <person name="Jabbari K."/>
            <person name="Jubin C."/>
            <person name="Kawai H."/>
            <person name="Kimura K."/>
            <person name="Kloareg B."/>
            <person name="Kupper F.C."/>
            <person name="Lang D."/>
            <person name="Le Bail A."/>
            <person name="Leblanc C."/>
            <person name="Lerouge P."/>
            <person name="Lohr M."/>
            <person name="Lopez P.J."/>
            <person name="Martens C."/>
            <person name="Maumus F."/>
            <person name="Michel G."/>
            <person name="Miranda-Saavedra D."/>
            <person name="Morales J."/>
            <person name="Moreau H."/>
            <person name="Motomura T."/>
            <person name="Nagasato C."/>
            <person name="Napoli C.A."/>
            <person name="Nelson D.R."/>
            <person name="Nyvall-Collen P."/>
            <person name="Peters A.F."/>
            <person name="Pommier C."/>
            <person name="Potin P."/>
            <person name="Poulain J."/>
            <person name="Quesneville H."/>
            <person name="Read B."/>
            <person name="Rensing S.A."/>
            <person name="Ritter A."/>
            <person name="Rousvoal S."/>
            <person name="Samanta M."/>
            <person name="Samson G."/>
            <person name="Schroeder D.C."/>
            <person name="Segurens B."/>
            <person name="Strittmatter M."/>
            <person name="Tonon T."/>
            <person name="Tregear J.W."/>
            <person name="Valentin K."/>
            <person name="von Dassow P."/>
            <person name="Yamagishi T."/>
            <person name="Van de Peer Y."/>
            <person name="Wincker P."/>
        </authorList>
    </citation>
    <scope>NUCLEOTIDE SEQUENCE [LARGE SCALE GENOMIC DNA]</scope>
    <source>
        <strain evidence="3">Ec32 / CCAP1310/4</strain>
    </source>
</reference>
<name>D8LBQ1_ECTSI</name>
<keyword evidence="3" id="KW-1185">Reference proteome</keyword>
<organism evidence="2 3">
    <name type="scientific">Ectocarpus siliculosus</name>
    <name type="common">Brown alga</name>
    <name type="synonym">Conferva siliculosa</name>
    <dbReference type="NCBI Taxonomy" id="2880"/>
    <lineage>
        <taxon>Eukaryota</taxon>
        <taxon>Sar</taxon>
        <taxon>Stramenopiles</taxon>
        <taxon>Ochrophyta</taxon>
        <taxon>PX clade</taxon>
        <taxon>Phaeophyceae</taxon>
        <taxon>Ectocarpales</taxon>
        <taxon>Ectocarpaceae</taxon>
        <taxon>Ectocarpus</taxon>
    </lineage>
</organism>
<evidence type="ECO:0000313" key="3">
    <source>
        <dbReference type="Proteomes" id="UP000002630"/>
    </source>
</evidence>
<dbReference type="Proteomes" id="UP000002630">
    <property type="component" value="Linkage Group LG01"/>
</dbReference>
<accession>D8LBQ1</accession>
<proteinExistence type="predicted"/>
<sequence length="271" mass="27600">METADEEEEEEEARLATARCAVFALVGALSSPRILTPPADAHPTGLVEPDAAAADCRDGGTGAVGGGATTATVSWGLLAADCSSPVQTDSAAFCTDLSSTSPCTDDGFVASLGWRSIFLFLAIVSELSTKPEELCCTRALRLLRWLFRRPTPGGITGYPPGLQRSTFRAINPTGAPMAGTQSAFRVTNPTGAPTGTESATAGVHNSDAAPRRSGGITGYPPGSQRSTFRAINPTGAPMAGTESAFRVTNPAGAPTGTESATAGVHNSDSAP</sequence>
<feature type="region of interest" description="Disordered" evidence="1">
    <location>
        <begin position="191"/>
        <end position="226"/>
    </location>
</feature>
<dbReference type="AlphaFoldDB" id="D8LBQ1"/>
<evidence type="ECO:0000256" key="1">
    <source>
        <dbReference type="SAM" id="MobiDB-lite"/>
    </source>
</evidence>
<feature type="compositionally biased region" description="Polar residues" evidence="1">
    <location>
        <begin position="256"/>
        <end position="271"/>
    </location>
</feature>
<gene>
    <name evidence="2" type="ORF">Esi_0000_0580</name>
</gene>
<feature type="region of interest" description="Disordered" evidence="1">
    <location>
        <begin position="248"/>
        <end position="271"/>
    </location>
</feature>
<evidence type="ECO:0000313" key="2">
    <source>
        <dbReference type="EMBL" id="CBN76760.1"/>
    </source>
</evidence>
<protein>
    <submittedName>
        <fullName evidence="2">Uncharacterized protein</fullName>
    </submittedName>
</protein>
<dbReference type="EMBL" id="FN647682">
    <property type="protein sequence ID" value="CBN76760.1"/>
    <property type="molecule type" value="Genomic_DNA"/>
</dbReference>
<dbReference type="InParanoid" id="D8LBQ1"/>
<dbReference type="EMBL" id="FN649726">
    <property type="protein sequence ID" value="CBN76760.1"/>
    <property type="molecule type" value="Genomic_DNA"/>
</dbReference>